<feature type="region of interest" description="Disordered" evidence="1">
    <location>
        <begin position="101"/>
        <end position="124"/>
    </location>
</feature>
<protein>
    <submittedName>
        <fullName evidence="2">Uncharacterized protein</fullName>
    </submittedName>
</protein>
<accession>A0A7S4VG68</accession>
<gene>
    <name evidence="2" type="ORF">DBRI00130_LOCUS25583</name>
</gene>
<evidence type="ECO:0000256" key="1">
    <source>
        <dbReference type="SAM" id="MobiDB-lite"/>
    </source>
</evidence>
<dbReference type="AlphaFoldDB" id="A0A7S4VG68"/>
<feature type="compositionally biased region" description="Acidic residues" evidence="1">
    <location>
        <begin position="345"/>
        <end position="403"/>
    </location>
</feature>
<evidence type="ECO:0000313" key="2">
    <source>
        <dbReference type="EMBL" id="CAE4627544.1"/>
    </source>
</evidence>
<feature type="compositionally biased region" description="Basic and acidic residues" evidence="1">
    <location>
        <begin position="296"/>
        <end position="320"/>
    </location>
</feature>
<reference evidence="2" key="1">
    <citation type="submission" date="2021-01" db="EMBL/GenBank/DDBJ databases">
        <authorList>
            <person name="Corre E."/>
            <person name="Pelletier E."/>
            <person name="Niang G."/>
            <person name="Scheremetjew M."/>
            <person name="Finn R."/>
            <person name="Kale V."/>
            <person name="Holt S."/>
            <person name="Cochrane G."/>
            <person name="Meng A."/>
            <person name="Brown T."/>
            <person name="Cohen L."/>
        </authorList>
    </citation>
    <scope>NUCLEOTIDE SEQUENCE</scope>
    <source>
        <strain evidence="2">GSO104</strain>
    </source>
</reference>
<proteinExistence type="predicted"/>
<feature type="region of interest" description="Disordered" evidence="1">
    <location>
        <begin position="287"/>
        <end position="482"/>
    </location>
</feature>
<sequence>MMCNEADTSGNAKINSSKVTAESPFVGSITAAAHNTNETKGKDNNHDNVNVGRIEVCNTYLRPLLTKHSCGEALRNEDLMLSYKLAVEYCEKNINNGEKEMDNNIQKKKRKLDEEEESDSISPRQALEELHQSLLQSYENAAKAALIAYSSSFHYPSLASFSSSDTTTTTDNLNVYIQHCLSIIQSDLQYSGWKVPDKIKEEYCYNRIQEGAENFFLEEANEEKKKKENDVHLKRELLNKKKQRMLQKMLAMASDEKKKKQTVAEVVKEKIAQKLGENVAIISTSATESGDAMTVESKKDKEGEEVKKSIPIKADSKEIGKATSNITNEQRKGLNSMKNKNIITNDDDAEHGGENEDGEDESEEEEGDQEDEDVGSEHDEDQEGDDQEDDNEDEDEDEEEEIEVVQKHSRGKQQHRQQRMGRSARGRGGKKPNNSKVSAGGAGGRKRKAATTQSQQQTGGVRQKSARRGRVRGRGKGRGGQK</sequence>
<organism evidence="2">
    <name type="scientific">Ditylum brightwellii</name>
    <dbReference type="NCBI Taxonomy" id="49249"/>
    <lineage>
        <taxon>Eukaryota</taxon>
        <taxon>Sar</taxon>
        <taxon>Stramenopiles</taxon>
        <taxon>Ochrophyta</taxon>
        <taxon>Bacillariophyta</taxon>
        <taxon>Mediophyceae</taxon>
        <taxon>Lithodesmiophycidae</taxon>
        <taxon>Lithodesmiales</taxon>
        <taxon>Lithodesmiaceae</taxon>
        <taxon>Ditylum</taxon>
    </lineage>
</organism>
<feature type="compositionally biased region" description="Basic residues" evidence="1">
    <location>
        <begin position="464"/>
        <end position="482"/>
    </location>
</feature>
<feature type="compositionally biased region" description="Basic residues" evidence="1">
    <location>
        <begin position="407"/>
        <end position="430"/>
    </location>
</feature>
<name>A0A7S4VG68_9STRA</name>
<dbReference type="EMBL" id="HBNS01032644">
    <property type="protein sequence ID" value="CAE4627544.1"/>
    <property type="molecule type" value="Transcribed_RNA"/>
</dbReference>